<evidence type="ECO:0000313" key="3">
    <source>
        <dbReference type="Proteomes" id="UP001146793"/>
    </source>
</evidence>
<evidence type="ECO:0000256" key="1">
    <source>
        <dbReference type="SAM" id="MobiDB-lite"/>
    </source>
</evidence>
<feature type="compositionally biased region" description="Basic and acidic residues" evidence="1">
    <location>
        <begin position="1"/>
        <end position="18"/>
    </location>
</feature>
<evidence type="ECO:0000313" key="2">
    <source>
        <dbReference type="EMBL" id="KAJ3442609.1"/>
    </source>
</evidence>
<accession>A0AAV7ZN45</accession>
<feature type="compositionally biased region" description="Basic and acidic residues" evidence="1">
    <location>
        <begin position="231"/>
        <end position="248"/>
    </location>
</feature>
<dbReference type="AlphaFoldDB" id="A0AAV7ZN45"/>
<dbReference type="Proteomes" id="UP001146793">
    <property type="component" value="Unassembled WGS sequence"/>
</dbReference>
<organism evidence="2 3">
    <name type="scientific">Anaeramoeba flamelloides</name>
    <dbReference type="NCBI Taxonomy" id="1746091"/>
    <lineage>
        <taxon>Eukaryota</taxon>
        <taxon>Metamonada</taxon>
        <taxon>Anaeramoebidae</taxon>
        <taxon>Anaeramoeba</taxon>
    </lineage>
</organism>
<comment type="caution">
    <text evidence="2">The sequence shown here is derived from an EMBL/GenBank/DDBJ whole genome shotgun (WGS) entry which is preliminary data.</text>
</comment>
<protein>
    <submittedName>
        <fullName evidence="2">Uncharacterized protein</fullName>
    </submittedName>
</protein>
<feature type="compositionally biased region" description="Low complexity" evidence="1">
    <location>
        <begin position="209"/>
        <end position="230"/>
    </location>
</feature>
<dbReference type="EMBL" id="JANTQA010000026">
    <property type="protein sequence ID" value="KAJ3442609.1"/>
    <property type="molecule type" value="Genomic_DNA"/>
</dbReference>
<sequence>MDQTNIEKKSQQEEDKGKTKTPTQNEQGTSKAKAIGKDLKQQFARQKTTKHGIFHYQKVTLDDIVNSFSPDTLFGNLFQFFVPSSEISHQNEKIQKRWLWNGDENEYSTKSDIAAVLIHSTIYIPRKGFVRSSNRSALSEQKKTIGFGVVMTFRFVEKEVTHFSMKRKNGIRSRYSSKGSQPIAVVSKVNILRKKKDIPLKFKNIDIYTNTDPNTNRNTNPNTNISTNTNTKKEVVTKRNNLKNERKMRQSKNNHTKYEKRTTVNKVKTRKKKKPQERNKKELQLIPNKLIVNRKRKSFDQINPEKILKTNLYSNFDTDNNPLKIEPRQKQSRVNPKTLNSNNVNYFKTAYNEKQILLNVEDDNNKDNVNPSLLDSKNVLKKDGYKIFGTQDKELDFHKLRDDRNCQKKHNPIIFNKSNQNKTIKKKKIFGEQFKYSNQINNVIQLNQPNCGIIFPYSYDKILNYYLNQIDHNEIKSTNSVLYLETGSKRYELSLNTNGCYGLSEVIKSHLCPHKELIKSHDIPMKSKHLISLHRNLKRESIIWTENWILFDDLLISPKKFFVCQKRNLKINTFI</sequence>
<reference evidence="2" key="1">
    <citation type="submission" date="2022-08" db="EMBL/GenBank/DDBJ databases">
        <title>Novel sulphate-reducing endosymbionts in the free-living metamonad Anaeramoeba.</title>
        <authorList>
            <person name="Jerlstrom-Hultqvist J."/>
            <person name="Cepicka I."/>
            <person name="Gallot-Lavallee L."/>
            <person name="Salas-Leiva D."/>
            <person name="Curtis B.A."/>
            <person name="Zahonova K."/>
            <person name="Pipaliya S."/>
            <person name="Dacks J."/>
            <person name="Roger A.J."/>
        </authorList>
    </citation>
    <scope>NUCLEOTIDE SEQUENCE</scope>
    <source>
        <strain evidence="2">Busselton2</strain>
    </source>
</reference>
<feature type="compositionally biased region" description="Polar residues" evidence="1">
    <location>
        <begin position="20"/>
        <end position="30"/>
    </location>
</feature>
<feature type="region of interest" description="Disordered" evidence="1">
    <location>
        <begin position="209"/>
        <end position="280"/>
    </location>
</feature>
<proteinExistence type="predicted"/>
<gene>
    <name evidence="2" type="ORF">M0812_12348</name>
</gene>
<feature type="region of interest" description="Disordered" evidence="1">
    <location>
        <begin position="1"/>
        <end position="34"/>
    </location>
</feature>
<name>A0AAV7ZN45_9EUKA</name>